<gene>
    <name evidence="1" type="ORF">CHA01nite_36910</name>
</gene>
<dbReference type="EMBL" id="BJYJ01000038">
    <property type="protein sequence ID" value="GEN77951.1"/>
    <property type="molecule type" value="Genomic_DNA"/>
</dbReference>
<organism evidence="1 2">
    <name type="scientific">Chryseobacterium hagamense</name>
    <dbReference type="NCBI Taxonomy" id="395935"/>
    <lineage>
        <taxon>Bacteria</taxon>
        <taxon>Pseudomonadati</taxon>
        <taxon>Bacteroidota</taxon>
        <taxon>Flavobacteriia</taxon>
        <taxon>Flavobacteriales</taxon>
        <taxon>Weeksellaceae</taxon>
        <taxon>Chryseobacterium group</taxon>
        <taxon>Chryseobacterium</taxon>
    </lineage>
</organism>
<dbReference type="AlphaFoldDB" id="A0A511YRX9"/>
<evidence type="ECO:0000313" key="1">
    <source>
        <dbReference type="EMBL" id="GEN77951.1"/>
    </source>
</evidence>
<keyword evidence="2" id="KW-1185">Reference proteome</keyword>
<dbReference type="Proteomes" id="UP000321863">
    <property type="component" value="Unassembled WGS sequence"/>
</dbReference>
<name>A0A511YRX9_9FLAO</name>
<sequence length="165" mass="18571">MFLFNSCTNETDSTNYTSIETVQKVKTDSNQKISRSITLKFEVKIVDEKGNYVETYNVDLPVALIEIAEKQYSLDMTNLEAINTIDEKTKKAVKLYVPKKEYLNANRALPFNQFHSIESGYGDDGYGCLVYGHYIYADNGLSLFQPCKLCVGFSEICPPEGGAFV</sequence>
<evidence type="ECO:0000313" key="2">
    <source>
        <dbReference type="Proteomes" id="UP000321863"/>
    </source>
</evidence>
<accession>A0A511YRX9</accession>
<comment type="caution">
    <text evidence="1">The sequence shown here is derived from an EMBL/GenBank/DDBJ whole genome shotgun (WGS) entry which is preliminary data.</text>
</comment>
<reference evidence="1 2" key="1">
    <citation type="submission" date="2019-07" db="EMBL/GenBank/DDBJ databases">
        <title>Whole genome shotgun sequence of Chryseobacterium hagamense NBRC 105253.</title>
        <authorList>
            <person name="Hosoyama A."/>
            <person name="Uohara A."/>
            <person name="Ohji S."/>
            <person name="Ichikawa N."/>
        </authorList>
    </citation>
    <scope>NUCLEOTIDE SEQUENCE [LARGE SCALE GENOMIC DNA]</scope>
    <source>
        <strain evidence="1 2">NBRC 105253</strain>
    </source>
</reference>
<proteinExistence type="predicted"/>
<protein>
    <submittedName>
        <fullName evidence="1">Uncharacterized protein</fullName>
    </submittedName>
</protein>